<dbReference type="OrthoDB" id="597977at2"/>
<evidence type="ECO:0000259" key="1">
    <source>
        <dbReference type="Pfam" id="PF12728"/>
    </source>
</evidence>
<keyword evidence="3" id="KW-1185">Reference proteome</keyword>
<dbReference type="RefSeq" id="WP_072552000.1">
    <property type="nucleotide sequence ID" value="NZ_CP018153.1"/>
</dbReference>
<dbReference type="InterPro" id="IPR010093">
    <property type="entry name" value="SinI_DNA-bd"/>
</dbReference>
<feature type="domain" description="Helix-turn-helix" evidence="1">
    <location>
        <begin position="43"/>
        <end position="92"/>
    </location>
</feature>
<keyword evidence="2" id="KW-0238">DNA-binding</keyword>
<reference evidence="2 3" key="1">
    <citation type="submission" date="2016-11" db="EMBL/GenBank/DDBJ databases">
        <title>Gramella sp. LPB0144 isolated from marine environment.</title>
        <authorList>
            <person name="Kim E."/>
            <person name="Yi H."/>
        </authorList>
    </citation>
    <scope>NUCLEOTIDE SEQUENCE [LARGE SCALE GENOMIC DNA]</scope>
    <source>
        <strain evidence="2 3">LPB0144</strain>
    </source>
</reference>
<evidence type="ECO:0000313" key="3">
    <source>
        <dbReference type="Proteomes" id="UP000182510"/>
    </source>
</evidence>
<dbReference type="KEGG" id="grl:LPB144_02470"/>
<organism evidence="2 3">
    <name type="scientific">Christiangramia salexigens</name>
    <dbReference type="NCBI Taxonomy" id="1913577"/>
    <lineage>
        <taxon>Bacteria</taxon>
        <taxon>Pseudomonadati</taxon>
        <taxon>Bacteroidota</taxon>
        <taxon>Flavobacteriia</taxon>
        <taxon>Flavobacteriales</taxon>
        <taxon>Flavobacteriaceae</taxon>
        <taxon>Christiangramia</taxon>
    </lineage>
</organism>
<dbReference type="Proteomes" id="UP000182510">
    <property type="component" value="Chromosome"/>
</dbReference>
<dbReference type="AlphaFoldDB" id="A0A1L3J2J7"/>
<dbReference type="GO" id="GO:0003677">
    <property type="term" value="F:DNA binding"/>
    <property type="evidence" value="ECO:0007669"/>
    <property type="project" value="UniProtKB-KW"/>
</dbReference>
<accession>A0A1L3J2J7</accession>
<dbReference type="InterPro" id="IPR041657">
    <property type="entry name" value="HTH_17"/>
</dbReference>
<evidence type="ECO:0000313" key="2">
    <source>
        <dbReference type="EMBL" id="APG59343.1"/>
    </source>
</evidence>
<dbReference type="NCBIfam" id="TIGR01764">
    <property type="entry name" value="excise"/>
    <property type="match status" value="1"/>
</dbReference>
<protein>
    <submittedName>
        <fullName evidence="2">DNA-binding protein</fullName>
    </submittedName>
</protein>
<gene>
    <name evidence="2" type="ORF">LPB144_02470</name>
</gene>
<dbReference type="STRING" id="1913577.LPB144_02470"/>
<sequence>MYNYVLSPIDPDKLIEKIVNEVTANILKVVQKEPNGNLDKEEFLTVSEASKFLHLTLSTVYSKVSRGELPVMKRGKRLYFSKLELLEYLKRGKRKSEEELAVEAETYLLNLEKGLNHGK</sequence>
<dbReference type="EMBL" id="CP018153">
    <property type="protein sequence ID" value="APG59343.1"/>
    <property type="molecule type" value="Genomic_DNA"/>
</dbReference>
<proteinExistence type="predicted"/>
<name>A0A1L3J2J7_9FLAO</name>
<dbReference type="Pfam" id="PF12728">
    <property type="entry name" value="HTH_17"/>
    <property type="match status" value="1"/>
</dbReference>